<dbReference type="CDD" id="cd12259">
    <property type="entry name" value="RRM_SRSF11_SREK1"/>
    <property type="match status" value="1"/>
</dbReference>
<dbReference type="InterPro" id="IPR000504">
    <property type="entry name" value="RRM_dom"/>
</dbReference>
<organism evidence="3 4">
    <name type="scientific">Echinococcus granulosus</name>
    <name type="common">Hydatid tapeworm</name>
    <dbReference type="NCBI Taxonomy" id="6210"/>
    <lineage>
        <taxon>Eukaryota</taxon>
        <taxon>Metazoa</taxon>
        <taxon>Spiralia</taxon>
        <taxon>Lophotrochozoa</taxon>
        <taxon>Platyhelminthes</taxon>
        <taxon>Cestoda</taxon>
        <taxon>Eucestoda</taxon>
        <taxon>Cyclophyllidea</taxon>
        <taxon>Taeniidae</taxon>
        <taxon>Echinococcus</taxon>
        <taxon>Echinococcus granulosus group</taxon>
    </lineage>
</organism>
<feature type="compositionally biased region" description="Basic residues" evidence="1">
    <location>
        <begin position="381"/>
        <end position="396"/>
    </location>
</feature>
<reference evidence="3 4" key="1">
    <citation type="journal article" date="2013" name="Nat. Genet.">
        <title>The genome of the hydatid tapeworm Echinococcus granulosus.</title>
        <authorList>
            <person name="Zheng H."/>
            <person name="Zhang W."/>
            <person name="Zhang L."/>
            <person name="Zhang Z."/>
            <person name="Li J."/>
            <person name="Lu G."/>
            <person name="Zhu Y."/>
            <person name="Wang Y."/>
            <person name="Huang Y."/>
            <person name="Liu J."/>
            <person name="Kang H."/>
            <person name="Chen J."/>
            <person name="Wang L."/>
            <person name="Chen A."/>
            <person name="Yu S."/>
            <person name="Gao Z."/>
            <person name="Jin L."/>
            <person name="Gu W."/>
            <person name="Wang Z."/>
            <person name="Zhao L."/>
            <person name="Shi B."/>
            <person name="Wen H."/>
            <person name="Lin R."/>
            <person name="Jones M.K."/>
            <person name="Brejova B."/>
            <person name="Vinar T."/>
            <person name="Zhao G."/>
            <person name="McManus D.P."/>
            <person name="Chen Z."/>
            <person name="Zhou Y."/>
            <person name="Wang S."/>
        </authorList>
    </citation>
    <scope>NUCLEOTIDE SEQUENCE [LARGE SCALE GENOMIC DNA]</scope>
</reference>
<feature type="compositionally biased region" description="Basic and acidic residues" evidence="1">
    <location>
        <begin position="432"/>
        <end position="454"/>
    </location>
</feature>
<feature type="domain" description="RRM" evidence="2">
    <location>
        <begin position="9"/>
        <end position="81"/>
    </location>
</feature>
<dbReference type="Gene3D" id="3.30.70.330">
    <property type="match status" value="1"/>
</dbReference>
<feature type="compositionally biased region" description="Basic and acidic residues" evidence="1">
    <location>
        <begin position="485"/>
        <end position="496"/>
    </location>
</feature>
<dbReference type="SUPFAM" id="SSF54928">
    <property type="entry name" value="RNA-binding domain, RBD"/>
    <property type="match status" value="1"/>
</dbReference>
<dbReference type="PANTHER" id="PTHR32343:SF22">
    <property type="entry name" value="LD29830P"/>
    <property type="match status" value="1"/>
</dbReference>
<dbReference type="GO" id="GO:0003723">
    <property type="term" value="F:RNA binding"/>
    <property type="evidence" value="ECO:0007669"/>
    <property type="project" value="InterPro"/>
</dbReference>
<comment type="caution">
    <text evidence="3">The sequence shown here is derived from an EMBL/GenBank/DDBJ whole genome shotgun (WGS) entry which is preliminary data.</text>
</comment>
<feature type="compositionally biased region" description="Basic residues" evidence="1">
    <location>
        <begin position="311"/>
        <end position="355"/>
    </location>
</feature>
<proteinExistence type="predicted"/>
<feature type="compositionally biased region" description="Basic residues" evidence="1">
    <location>
        <begin position="418"/>
        <end position="431"/>
    </location>
</feature>
<feature type="compositionally biased region" description="Basic and acidic residues" evidence="1">
    <location>
        <begin position="461"/>
        <end position="471"/>
    </location>
</feature>
<dbReference type="GeneID" id="36343854"/>
<name>W6U6Y6_ECHGR</name>
<dbReference type="GO" id="GO:0005654">
    <property type="term" value="C:nucleoplasm"/>
    <property type="evidence" value="ECO:0007669"/>
    <property type="project" value="TreeGrafter"/>
</dbReference>
<evidence type="ECO:0000256" key="1">
    <source>
        <dbReference type="SAM" id="MobiDB-lite"/>
    </source>
</evidence>
<sequence>MATSIRGRIIQITNISPSCSLEQIRMLFGNIGVIEELVLYPPEGNDCPSKVCYIRYADAINAEVALHLHNTMFLDRALIVLPVVSEKDVIPDEKYANLVRAPLHTSAGIHPRSASWPLDVISMVVGRPGEQVIQTVDPRLTTLGFPVYPPLPAATDCNRIEEIRRTVLVTNLDPKVTGEEAWLDYSDMDKPAPLRRQYYLICSFFSPACSKARQINLNARVLEYFNVHAEVKCVRMAGTDNERAAYVEFTEQTSILKAFGLMGGTIGDRQVMVQHSNCAIIKPTSSLPGLDDTVKRTSPPHNPQLSTSSRLRSRSRSRSRGHRSPSRSRRRRSRSRRGRSRSRSHRRHSRSRSRDKKRESRERSRSRGRRSCRTRSTSNRRSSRRSRSRDRRRRSRDKRDRDRRDRHEKDRSRERARHDRRSRSRHRRSRSRGKDHGSSRRRESVQKEDKHDRQASTSNSRDAKMSKERSASRVSLENGQKAKKLKEQDEKTKDSESSPVAKELANGGPAGKEKSPISKKPVGVKLAGPEDDIEG</sequence>
<dbReference type="PANTHER" id="PTHR32343">
    <property type="entry name" value="SERINE/ARGININE-RICH SPLICING FACTOR"/>
    <property type="match status" value="1"/>
</dbReference>
<dbReference type="EMBL" id="APAU02000097">
    <property type="protein sequence ID" value="EUB56988.1"/>
    <property type="molecule type" value="Genomic_DNA"/>
</dbReference>
<dbReference type="CTD" id="36343854"/>
<dbReference type="Proteomes" id="UP000019149">
    <property type="component" value="Unassembled WGS sequence"/>
</dbReference>
<feature type="region of interest" description="Disordered" evidence="1">
    <location>
        <begin position="282"/>
        <end position="535"/>
    </location>
</feature>
<dbReference type="SMART" id="SM00360">
    <property type="entry name" value="RRM"/>
    <property type="match status" value="1"/>
</dbReference>
<dbReference type="RefSeq" id="XP_024348184.1">
    <property type="nucleotide sequence ID" value="XM_024497388.1"/>
</dbReference>
<dbReference type="OrthoDB" id="7763451at2759"/>
<dbReference type="OMA" id="MYPADEF"/>
<keyword evidence="4" id="KW-1185">Reference proteome</keyword>
<evidence type="ECO:0000313" key="4">
    <source>
        <dbReference type="Proteomes" id="UP000019149"/>
    </source>
</evidence>
<protein>
    <submittedName>
        <fullName evidence="3">Splicing factor, arginine/serine-rich 7</fullName>
    </submittedName>
</protein>
<dbReference type="InterPro" id="IPR012677">
    <property type="entry name" value="Nucleotide-bd_a/b_plait_sf"/>
</dbReference>
<evidence type="ECO:0000313" key="3">
    <source>
        <dbReference type="EMBL" id="EUB56988.1"/>
    </source>
</evidence>
<accession>W6U6Y6</accession>
<dbReference type="Pfam" id="PF00076">
    <property type="entry name" value="RRM_1"/>
    <property type="match status" value="1"/>
</dbReference>
<feature type="compositionally biased region" description="Basic and acidic residues" evidence="1">
    <location>
        <begin position="397"/>
        <end position="417"/>
    </location>
</feature>
<feature type="compositionally biased region" description="Basic and acidic residues" evidence="1">
    <location>
        <begin position="356"/>
        <end position="365"/>
    </location>
</feature>
<dbReference type="InterPro" id="IPR035979">
    <property type="entry name" value="RBD_domain_sf"/>
</dbReference>
<evidence type="ECO:0000259" key="2">
    <source>
        <dbReference type="SMART" id="SM00360"/>
    </source>
</evidence>
<dbReference type="STRING" id="6210.W6U6Y6"/>
<dbReference type="AlphaFoldDB" id="W6U6Y6"/>
<gene>
    <name evidence="3" type="ORF">EGR_08139</name>
</gene>
<dbReference type="KEGG" id="egl:EGR_08139"/>